<dbReference type="AlphaFoldDB" id="A0A2S4VJA4"/>
<keyword evidence="9" id="KW-1185">Reference proteome</keyword>
<dbReference type="VEuPathDB" id="FungiDB:PSTT_06658"/>
<evidence type="ECO:0000256" key="2">
    <source>
        <dbReference type="ARBA" id="ARBA00008000"/>
    </source>
</evidence>
<keyword evidence="5" id="KW-0560">Oxidoreductase</keyword>
<comment type="caution">
    <text evidence="8">The sequence shown here is derived from an EMBL/GenBank/DDBJ whole genome shotgun (WGS) entry which is preliminary data.</text>
</comment>
<evidence type="ECO:0000313" key="8">
    <source>
        <dbReference type="EMBL" id="POW09636.1"/>
    </source>
</evidence>
<dbReference type="PROSITE" id="PS51387">
    <property type="entry name" value="FAD_PCMH"/>
    <property type="match status" value="1"/>
</dbReference>
<dbReference type="FunFam" id="3.30.43.10:FF:000011">
    <property type="entry name" value="D-lactate dehydrogenase (Cytochrome)"/>
    <property type="match status" value="1"/>
</dbReference>
<gene>
    <name evidence="8" type="ORF">PSTT_06658</name>
</gene>
<evidence type="ECO:0000256" key="5">
    <source>
        <dbReference type="ARBA" id="ARBA00023002"/>
    </source>
</evidence>
<evidence type="ECO:0000256" key="1">
    <source>
        <dbReference type="ARBA" id="ARBA00001974"/>
    </source>
</evidence>
<dbReference type="SUPFAM" id="SSF56176">
    <property type="entry name" value="FAD-binding/transporter-associated domain-like"/>
    <property type="match status" value="1"/>
</dbReference>
<dbReference type="GO" id="GO:0071949">
    <property type="term" value="F:FAD binding"/>
    <property type="evidence" value="ECO:0007669"/>
    <property type="project" value="InterPro"/>
</dbReference>
<dbReference type="Gene3D" id="3.30.70.2740">
    <property type="match status" value="1"/>
</dbReference>
<dbReference type="GO" id="GO:0004458">
    <property type="term" value="F:D-lactate dehydrogenase (cytochrome) activity"/>
    <property type="evidence" value="ECO:0007669"/>
    <property type="project" value="UniProtKB-EC"/>
</dbReference>
<dbReference type="InterPro" id="IPR006094">
    <property type="entry name" value="Oxid_FAD_bind_N"/>
</dbReference>
<dbReference type="Pfam" id="PF01565">
    <property type="entry name" value="FAD_binding_4"/>
    <property type="match status" value="2"/>
</dbReference>
<dbReference type="Gene3D" id="3.30.70.2190">
    <property type="match status" value="1"/>
</dbReference>
<dbReference type="Pfam" id="PF02913">
    <property type="entry name" value="FAD-oxidase_C"/>
    <property type="match status" value="1"/>
</dbReference>
<dbReference type="EMBL" id="PKSL01000053">
    <property type="protein sequence ID" value="POW09636.1"/>
    <property type="molecule type" value="Genomic_DNA"/>
</dbReference>
<comment type="cofactor">
    <cofactor evidence="1">
        <name>FAD</name>
        <dbReference type="ChEBI" id="CHEBI:57692"/>
    </cofactor>
</comment>
<dbReference type="FunFam" id="3.30.465.10:FF:000001">
    <property type="entry name" value="D-2-hydroxyglutarate dehydrogenase, mitochondrial"/>
    <property type="match status" value="1"/>
</dbReference>
<evidence type="ECO:0000256" key="4">
    <source>
        <dbReference type="ARBA" id="ARBA00022827"/>
    </source>
</evidence>
<comment type="similarity">
    <text evidence="2">Belongs to the FAD-binding oxidoreductase/transferase type 4 family.</text>
</comment>
<protein>
    <recommendedName>
        <fullName evidence="7">FAD-binding PCMH-type domain-containing protein</fullName>
    </recommendedName>
</protein>
<evidence type="ECO:0000259" key="7">
    <source>
        <dbReference type="PROSITE" id="PS51387"/>
    </source>
</evidence>
<dbReference type="SUPFAM" id="SSF55103">
    <property type="entry name" value="FAD-linked oxidases, C-terminal domain"/>
    <property type="match status" value="1"/>
</dbReference>
<dbReference type="FunFam" id="1.10.45.10:FF:000001">
    <property type="entry name" value="D-lactate dehydrogenase mitochondrial"/>
    <property type="match status" value="1"/>
</dbReference>
<dbReference type="VEuPathDB" id="FungiDB:PSHT_15643"/>
<dbReference type="PANTHER" id="PTHR43716">
    <property type="entry name" value="D-2-HYDROXYGLUTARATE DEHYDROGENASE, MITOCHONDRIAL"/>
    <property type="match status" value="1"/>
</dbReference>
<dbReference type="Proteomes" id="UP000239156">
    <property type="component" value="Unassembled WGS sequence"/>
</dbReference>
<proteinExistence type="inferred from homology"/>
<evidence type="ECO:0000256" key="6">
    <source>
        <dbReference type="ARBA" id="ARBA00051436"/>
    </source>
</evidence>
<keyword evidence="4" id="KW-0274">FAD</keyword>
<dbReference type="Gene3D" id="3.30.43.10">
    <property type="entry name" value="Uridine Diphospho-n-acetylenolpyruvylglucosamine Reductase, domain 2"/>
    <property type="match status" value="1"/>
</dbReference>
<dbReference type="FunFam" id="3.30.70.2740:FF:000002">
    <property type="entry name" value="D-2-hydroxyglutarate dehydrogenase mitochondrial"/>
    <property type="match status" value="1"/>
</dbReference>
<dbReference type="GO" id="GO:0005739">
    <property type="term" value="C:mitochondrion"/>
    <property type="evidence" value="ECO:0007669"/>
    <property type="project" value="TreeGrafter"/>
</dbReference>
<dbReference type="Gene3D" id="1.10.45.10">
    <property type="entry name" value="Vanillyl-alcohol Oxidase, Chain A, domain 4"/>
    <property type="match status" value="1"/>
</dbReference>
<dbReference type="PANTHER" id="PTHR43716:SF1">
    <property type="entry name" value="D-2-HYDROXYGLUTARATE DEHYDROGENASE, MITOCHONDRIAL"/>
    <property type="match status" value="1"/>
</dbReference>
<dbReference type="InterPro" id="IPR004113">
    <property type="entry name" value="FAD-bd_oxidored_4_C"/>
</dbReference>
<sequence length="568" mass="62414">MASILSSASISRKILASVGRKTCNGRKVTRRTLAGTAPLLGSTRTLNRPDHKTLAVEDVNQFRSILDSRPGAVISSLESDDQRTDPSDLEAFNVDWMGKYRGHSKVVLKPKSTEEVSRIVSYCAKNRLAICPQGGNTGLVGGSVPVFDEIILNLSALNKIRNFDQTSGMWHSLLPIPMRESCFQTFPLGTIFLGIISVDAGCILQTADDFLKEKGFIFPLDLGAKGSCQVGGNIATNAGGLRLLRYGSLHGSVLGLEVVLPDQEGTILSSGMKTGLRKDNTGYDLKQLFIGSEGTLGVITGATILTPPRPAAVNVALIPVKDYTTIQKIFVLARQKLGEILSAFEFFDKQCFDLVLKHTQQKDPFTSSEDQNQFYVLIETSGSNKQHDDIKLEQLIESLMESETIDDGILSQDETQLQSIWSFRELIPESVGKHGPTYKYDLSVPLPVMYSIVEETRERFIKHGLLAPDGSEGDLLKGVVGFGHIGDGNLHLNVIAKKWDPKIEEVLEPWIYEKISSHNGSISAEHGLGLMKSPYLQYSQSNTNIQVMKSIKHLFDPLNILNPNKFLP</sequence>
<dbReference type="InterPro" id="IPR051264">
    <property type="entry name" value="FAD-oxidored/transferase_4"/>
</dbReference>
<reference evidence="8" key="1">
    <citation type="submission" date="2017-12" db="EMBL/GenBank/DDBJ databases">
        <title>Gene loss provides genomic basis for host adaptation in cereal stripe rust fungi.</title>
        <authorList>
            <person name="Xia C."/>
        </authorList>
    </citation>
    <scope>NUCLEOTIDE SEQUENCE [LARGE SCALE GENOMIC DNA]</scope>
    <source>
        <strain evidence="8">93-210</strain>
    </source>
</reference>
<dbReference type="InterPro" id="IPR016169">
    <property type="entry name" value="FAD-bd_PCMH_sub2"/>
</dbReference>
<name>A0A2S4VJA4_9BASI</name>
<dbReference type="InterPro" id="IPR016166">
    <property type="entry name" value="FAD-bd_PCMH"/>
</dbReference>
<evidence type="ECO:0000313" key="9">
    <source>
        <dbReference type="Proteomes" id="UP000239156"/>
    </source>
</evidence>
<accession>A0A2S4VJA4</accession>
<dbReference type="Gene3D" id="3.30.465.10">
    <property type="match status" value="1"/>
</dbReference>
<dbReference type="FunFam" id="3.30.70.2190:FF:000001">
    <property type="entry name" value="D-2-hydroxyglutarate dehydrogenase mitochondrial"/>
    <property type="match status" value="1"/>
</dbReference>
<dbReference type="InterPro" id="IPR016167">
    <property type="entry name" value="FAD-bd_PCMH_sub1"/>
</dbReference>
<comment type="catalytic activity">
    <reaction evidence="6">
        <text>(R)-lactate + 2 Fe(III)-[cytochrome c] = 2 Fe(II)-[cytochrome c] + pyruvate + 2 H(+)</text>
        <dbReference type="Rhea" id="RHEA:13521"/>
        <dbReference type="Rhea" id="RHEA-COMP:10350"/>
        <dbReference type="Rhea" id="RHEA-COMP:14399"/>
        <dbReference type="ChEBI" id="CHEBI:15361"/>
        <dbReference type="ChEBI" id="CHEBI:15378"/>
        <dbReference type="ChEBI" id="CHEBI:16004"/>
        <dbReference type="ChEBI" id="CHEBI:29033"/>
        <dbReference type="ChEBI" id="CHEBI:29034"/>
        <dbReference type="EC" id="1.1.2.4"/>
    </reaction>
</comment>
<dbReference type="InterPro" id="IPR016164">
    <property type="entry name" value="FAD-linked_Oxase-like_C"/>
</dbReference>
<dbReference type="InterPro" id="IPR036318">
    <property type="entry name" value="FAD-bd_PCMH-like_sf"/>
</dbReference>
<dbReference type="InterPro" id="IPR016171">
    <property type="entry name" value="Vanillyl_alc_oxidase_C-sub2"/>
</dbReference>
<keyword evidence="3" id="KW-0285">Flavoprotein</keyword>
<feature type="domain" description="FAD-binding PCMH-type" evidence="7">
    <location>
        <begin position="100"/>
        <end position="309"/>
    </location>
</feature>
<evidence type="ECO:0000256" key="3">
    <source>
        <dbReference type="ARBA" id="ARBA00022630"/>
    </source>
</evidence>
<organism evidence="8 9">
    <name type="scientific">Puccinia striiformis</name>
    <dbReference type="NCBI Taxonomy" id="27350"/>
    <lineage>
        <taxon>Eukaryota</taxon>
        <taxon>Fungi</taxon>
        <taxon>Dikarya</taxon>
        <taxon>Basidiomycota</taxon>
        <taxon>Pucciniomycotina</taxon>
        <taxon>Pucciniomycetes</taxon>
        <taxon>Pucciniales</taxon>
        <taxon>Pucciniaceae</taxon>
        <taxon>Puccinia</taxon>
    </lineage>
</organism>